<dbReference type="Proteomes" id="UP000239326">
    <property type="component" value="Chromosome"/>
</dbReference>
<evidence type="ECO:0000313" key="2">
    <source>
        <dbReference type="EMBL" id="AVO42091.1"/>
    </source>
</evidence>
<dbReference type="KEGG" id="simp:C6571_13065"/>
<protein>
    <submittedName>
        <fullName evidence="2">DUF4148 domain-containing protein</fullName>
    </submittedName>
</protein>
<sequence length="98" mass="10196">MNTARILSIAAVAAFASIGAQAGELNGNLYGTDFEAHAQSVRNRADVRAEGQQALPNFAKGPVADYAARATSTLERTAVRSNAVIAARAHQIATGERS</sequence>
<dbReference type="RefSeq" id="WP_106447068.1">
    <property type="nucleotide sequence ID" value="NZ_CP027669.1"/>
</dbReference>
<gene>
    <name evidence="2" type="ORF">C6571_13065</name>
</gene>
<feature type="chain" id="PRO_5015632889" evidence="1">
    <location>
        <begin position="23"/>
        <end position="98"/>
    </location>
</feature>
<feature type="signal peptide" evidence="1">
    <location>
        <begin position="1"/>
        <end position="22"/>
    </location>
</feature>
<proteinExistence type="predicted"/>
<keyword evidence="3" id="KW-1185">Reference proteome</keyword>
<dbReference type="EMBL" id="CP027669">
    <property type="protein sequence ID" value="AVO42091.1"/>
    <property type="molecule type" value="Genomic_DNA"/>
</dbReference>
<dbReference type="OrthoDB" id="8910718at2"/>
<name>A0A2S0N2A5_9BURK</name>
<accession>A0A2S0N2A5</accession>
<keyword evidence="1" id="KW-0732">Signal</keyword>
<organism evidence="2 3">
    <name type="scientific">Simplicispira suum</name>
    <dbReference type="NCBI Taxonomy" id="2109915"/>
    <lineage>
        <taxon>Bacteria</taxon>
        <taxon>Pseudomonadati</taxon>
        <taxon>Pseudomonadota</taxon>
        <taxon>Betaproteobacteria</taxon>
        <taxon>Burkholderiales</taxon>
        <taxon>Comamonadaceae</taxon>
        <taxon>Simplicispira</taxon>
    </lineage>
</organism>
<evidence type="ECO:0000313" key="3">
    <source>
        <dbReference type="Proteomes" id="UP000239326"/>
    </source>
</evidence>
<evidence type="ECO:0000256" key="1">
    <source>
        <dbReference type="SAM" id="SignalP"/>
    </source>
</evidence>
<reference evidence="2 3" key="1">
    <citation type="submission" date="2018-03" db="EMBL/GenBank/DDBJ databases">
        <title>Genome sequencing of Simplicispira sp.</title>
        <authorList>
            <person name="Kim S.-J."/>
            <person name="Heo J."/>
            <person name="Kwon S.-W."/>
        </authorList>
    </citation>
    <scope>NUCLEOTIDE SEQUENCE [LARGE SCALE GENOMIC DNA]</scope>
    <source>
        <strain evidence="2 3">SC1-8</strain>
    </source>
</reference>
<dbReference type="AlphaFoldDB" id="A0A2S0N2A5"/>